<feature type="signal peptide" evidence="1">
    <location>
        <begin position="1"/>
        <end position="25"/>
    </location>
</feature>
<organism evidence="3 4">
    <name type="scientific">Agromyces binzhouensis</name>
    <dbReference type="NCBI Taxonomy" id="1817495"/>
    <lineage>
        <taxon>Bacteria</taxon>
        <taxon>Bacillati</taxon>
        <taxon>Actinomycetota</taxon>
        <taxon>Actinomycetes</taxon>
        <taxon>Micrococcales</taxon>
        <taxon>Microbacteriaceae</taxon>
        <taxon>Agromyces</taxon>
    </lineage>
</organism>
<protein>
    <submittedName>
        <fullName evidence="3">CHRD domain-containing protein</fullName>
    </submittedName>
</protein>
<evidence type="ECO:0000256" key="1">
    <source>
        <dbReference type="SAM" id="SignalP"/>
    </source>
</evidence>
<dbReference type="PROSITE" id="PS50933">
    <property type="entry name" value="CHRD"/>
    <property type="match status" value="1"/>
</dbReference>
<keyword evidence="1" id="KW-0732">Signal</keyword>
<feature type="domain" description="CHRD" evidence="2">
    <location>
        <begin position="26"/>
        <end position="170"/>
    </location>
</feature>
<dbReference type="AlphaFoldDB" id="A0A4V1QSH0"/>
<proteinExistence type="predicted"/>
<keyword evidence="4" id="KW-1185">Reference proteome</keyword>
<dbReference type="OrthoDB" id="8901345at2"/>
<reference evidence="3 4" key="1">
    <citation type="submission" date="2019-01" db="EMBL/GenBank/DDBJ databases">
        <authorList>
            <person name="Li J."/>
        </authorList>
    </citation>
    <scope>NUCLEOTIDE SEQUENCE [LARGE SCALE GENOMIC DNA]</scope>
    <source>
        <strain evidence="3 4">CGMCC 4.7180</strain>
    </source>
</reference>
<dbReference type="Proteomes" id="UP000292881">
    <property type="component" value="Unassembled WGS sequence"/>
</dbReference>
<feature type="chain" id="PRO_5020833414" evidence="1">
    <location>
        <begin position="26"/>
        <end position="170"/>
    </location>
</feature>
<comment type="caution">
    <text evidence="3">The sequence shown here is derived from an EMBL/GenBank/DDBJ whole genome shotgun (WGS) entry which is preliminary data.</text>
</comment>
<dbReference type="EMBL" id="SDPL01000095">
    <property type="protein sequence ID" value="RXZ48363.1"/>
    <property type="molecule type" value="Genomic_DNA"/>
</dbReference>
<dbReference type="Pfam" id="PF07452">
    <property type="entry name" value="CHRD"/>
    <property type="match status" value="1"/>
</dbReference>
<name>A0A4V1QSH0_9MICO</name>
<dbReference type="SMART" id="SM00754">
    <property type="entry name" value="CHRD"/>
    <property type="match status" value="1"/>
</dbReference>
<accession>A0A4V1QSH0</accession>
<sequence length="170" mass="16714">MRTSRILAAAALAVAAALSPGIAQASPSTWTAPLSAAQEVPANDSLARGQAVFMLSADGTELDYRLIVANLDNPVASHIHLAPAGQNGQVVAFLFGPAAPGGGRTSGVIATGTITAADLIGPLAGASLADLVDAIESGGAYVNVHTNDGVAPVTGEPGDIPSGEIRGQIG</sequence>
<evidence type="ECO:0000259" key="2">
    <source>
        <dbReference type="PROSITE" id="PS50933"/>
    </source>
</evidence>
<dbReference type="InterPro" id="IPR010895">
    <property type="entry name" value="CHRD"/>
</dbReference>
<evidence type="ECO:0000313" key="3">
    <source>
        <dbReference type="EMBL" id="RXZ48363.1"/>
    </source>
</evidence>
<gene>
    <name evidence="3" type="ORF">ESO86_06860</name>
</gene>
<evidence type="ECO:0000313" key="4">
    <source>
        <dbReference type="Proteomes" id="UP000292881"/>
    </source>
</evidence>